<dbReference type="Proteomes" id="UP001642409">
    <property type="component" value="Unassembled WGS sequence"/>
</dbReference>
<reference evidence="1" key="1">
    <citation type="submission" date="2023-06" db="EMBL/GenBank/DDBJ databases">
        <authorList>
            <person name="Kurt Z."/>
        </authorList>
    </citation>
    <scope>NUCLEOTIDE SEQUENCE</scope>
</reference>
<organism evidence="1">
    <name type="scientific">Hexamita inflata</name>
    <dbReference type="NCBI Taxonomy" id="28002"/>
    <lineage>
        <taxon>Eukaryota</taxon>
        <taxon>Metamonada</taxon>
        <taxon>Diplomonadida</taxon>
        <taxon>Hexamitidae</taxon>
        <taxon>Hexamitinae</taxon>
        <taxon>Hexamita</taxon>
    </lineage>
</organism>
<evidence type="ECO:0000313" key="2">
    <source>
        <dbReference type="EMBL" id="CAL6090411.1"/>
    </source>
</evidence>
<evidence type="ECO:0000313" key="3">
    <source>
        <dbReference type="Proteomes" id="UP001642409"/>
    </source>
</evidence>
<keyword evidence="3" id="KW-1185">Reference proteome</keyword>
<dbReference type="EMBL" id="CATOUU010000346">
    <property type="protein sequence ID" value="CAI9925674.1"/>
    <property type="molecule type" value="Genomic_DNA"/>
</dbReference>
<accession>A0AA86TQM3</accession>
<comment type="caution">
    <text evidence="1">The sequence shown here is derived from an EMBL/GenBank/DDBJ whole genome shotgun (WGS) entry which is preliminary data.</text>
</comment>
<name>A0AA86TQM3_9EUKA</name>
<reference evidence="2 3" key="2">
    <citation type="submission" date="2024-07" db="EMBL/GenBank/DDBJ databases">
        <authorList>
            <person name="Akdeniz Z."/>
        </authorList>
    </citation>
    <scope>NUCLEOTIDE SEQUENCE [LARGE SCALE GENOMIC DNA]</scope>
</reference>
<gene>
    <name evidence="1" type="ORF">HINF_LOCUS13319</name>
    <name evidence="2" type="ORF">HINF_LOCUS65298</name>
</gene>
<evidence type="ECO:0000313" key="1">
    <source>
        <dbReference type="EMBL" id="CAI9925674.1"/>
    </source>
</evidence>
<dbReference type="EMBL" id="CAXDID020000427">
    <property type="protein sequence ID" value="CAL6090411.1"/>
    <property type="molecule type" value="Genomic_DNA"/>
</dbReference>
<protein>
    <submittedName>
        <fullName evidence="2">Hypothetical_protein</fullName>
    </submittedName>
</protein>
<dbReference type="AlphaFoldDB" id="A0AA86TQM3"/>
<sequence length="111" mass="12570">MNEQIARWLYRTLRIGTHLSFHWTLPQISSGSYLSSHACALHPLAQDSHNYFILLELHYVSNLVFRGLITAMADVRLQLWSARSTPHFPFPFSLAQASLQALSAGVGRLHL</sequence>
<proteinExistence type="predicted"/>